<evidence type="ECO:0000313" key="2">
    <source>
        <dbReference type="EMBL" id="KAG5537505.1"/>
    </source>
</evidence>
<proteinExistence type="predicted"/>
<evidence type="ECO:0000256" key="1">
    <source>
        <dbReference type="SAM" id="MobiDB-lite"/>
    </source>
</evidence>
<evidence type="ECO:0000313" key="3">
    <source>
        <dbReference type="Proteomes" id="UP000823749"/>
    </source>
</evidence>
<dbReference type="AlphaFoldDB" id="A0AAV6JBC6"/>
<protein>
    <submittedName>
        <fullName evidence="2">Uncharacterized protein</fullName>
    </submittedName>
</protein>
<comment type="caution">
    <text evidence="2">The sequence shown here is derived from an EMBL/GenBank/DDBJ whole genome shotgun (WGS) entry which is preliminary data.</text>
</comment>
<reference evidence="2" key="1">
    <citation type="submission" date="2020-08" db="EMBL/GenBank/DDBJ databases">
        <title>Plant Genome Project.</title>
        <authorList>
            <person name="Zhang R.-G."/>
        </authorList>
    </citation>
    <scope>NUCLEOTIDE SEQUENCE</scope>
    <source>
        <strain evidence="2">WSP0</strain>
        <tissue evidence="2">Leaf</tissue>
    </source>
</reference>
<organism evidence="2 3">
    <name type="scientific">Rhododendron griersonianum</name>
    <dbReference type="NCBI Taxonomy" id="479676"/>
    <lineage>
        <taxon>Eukaryota</taxon>
        <taxon>Viridiplantae</taxon>
        <taxon>Streptophyta</taxon>
        <taxon>Embryophyta</taxon>
        <taxon>Tracheophyta</taxon>
        <taxon>Spermatophyta</taxon>
        <taxon>Magnoliopsida</taxon>
        <taxon>eudicotyledons</taxon>
        <taxon>Gunneridae</taxon>
        <taxon>Pentapetalae</taxon>
        <taxon>asterids</taxon>
        <taxon>Ericales</taxon>
        <taxon>Ericaceae</taxon>
        <taxon>Ericoideae</taxon>
        <taxon>Rhodoreae</taxon>
        <taxon>Rhododendron</taxon>
    </lineage>
</organism>
<feature type="region of interest" description="Disordered" evidence="1">
    <location>
        <begin position="1"/>
        <end position="22"/>
    </location>
</feature>
<sequence>MGVHNGGSNVGINRVPSSPRGTNGKFSILPLVFLIFTSSEFWWIYSKLDEVVFLGVKHHFKRTSHVPNISCNAPEQGTSRVYILMVEQSSISHHPQVVNSR</sequence>
<accession>A0AAV6JBC6</accession>
<name>A0AAV6JBC6_9ERIC</name>
<gene>
    <name evidence="2" type="ORF">RHGRI_024816</name>
</gene>
<feature type="compositionally biased region" description="Polar residues" evidence="1">
    <location>
        <begin position="10"/>
        <end position="22"/>
    </location>
</feature>
<keyword evidence="3" id="KW-1185">Reference proteome</keyword>
<dbReference type="Proteomes" id="UP000823749">
    <property type="component" value="Chromosome 8"/>
</dbReference>
<dbReference type="EMBL" id="JACTNZ010000008">
    <property type="protein sequence ID" value="KAG5537505.1"/>
    <property type="molecule type" value="Genomic_DNA"/>
</dbReference>